<evidence type="ECO:0000313" key="3">
    <source>
        <dbReference type="Proteomes" id="UP000294933"/>
    </source>
</evidence>
<feature type="compositionally biased region" description="Polar residues" evidence="1">
    <location>
        <begin position="51"/>
        <end position="62"/>
    </location>
</feature>
<feature type="compositionally biased region" description="Basic and acidic residues" evidence="1">
    <location>
        <begin position="83"/>
        <end position="93"/>
    </location>
</feature>
<dbReference type="VEuPathDB" id="FungiDB:BD410DRAFT_843872"/>
<dbReference type="Proteomes" id="UP000294933">
    <property type="component" value="Unassembled WGS sequence"/>
</dbReference>
<keyword evidence="3" id="KW-1185">Reference proteome</keyword>
<proteinExistence type="predicted"/>
<evidence type="ECO:0000256" key="1">
    <source>
        <dbReference type="SAM" id="MobiDB-lite"/>
    </source>
</evidence>
<dbReference type="AlphaFoldDB" id="A0A4Y7PPG0"/>
<evidence type="ECO:0000313" key="2">
    <source>
        <dbReference type="EMBL" id="TDL17065.1"/>
    </source>
</evidence>
<feature type="region of interest" description="Disordered" evidence="1">
    <location>
        <begin position="158"/>
        <end position="177"/>
    </location>
</feature>
<feature type="region of interest" description="Disordered" evidence="1">
    <location>
        <begin position="1"/>
        <end position="147"/>
    </location>
</feature>
<protein>
    <submittedName>
        <fullName evidence="2">Uncharacterized protein</fullName>
    </submittedName>
</protein>
<accession>A0A4Y7PPG0</accession>
<sequence>MASDRNRARPRRKTQQKPSSTSASAGVGEPEQPAAKPPYPKPRPAKRQAAINNTAILSSAVNAQAKEGDEVSSQPKIKKKKNVHFEDDTVAEREESENVTERNKNEDVTSVGGGDCEENQTTELDIQSRDDGGIYVPSASDSDDEDELYEIDAHTIDKDRSPCITPPPREEKPPIGIDFQVPCGDAVRRLSMTVNTTWTVLSMRVADVLHFAYAQPFLLWL</sequence>
<organism evidence="2 3">
    <name type="scientific">Rickenella mellea</name>
    <dbReference type="NCBI Taxonomy" id="50990"/>
    <lineage>
        <taxon>Eukaryota</taxon>
        <taxon>Fungi</taxon>
        <taxon>Dikarya</taxon>
        <taxon>Basidiomycota</taxon>
        <taxon>Agaricomycotina</taxon>
        <taxon>Agaricomycetes</taxon>
        <taxon>Hymenochaetales</taxon>
        <taxon>Rickenellaceae</taxon>
        <taxon>Rickenella</taxon>
    </lineage>
</organism>
<reference evidence="2 3" key="1">
    <citation type="submission" date="2018-06" db="EMBL/GenBank/DDBJ databases">
        <title>A transcriptomic atlas of mushroom development highlights an independent origin of complex multicellularity.</title>
        <authorList>
            <consortium name="DOE Joint Genome Institute"/>
            <person name="Krizsan K."/>
            <person name="Almasi E."/>
            <person name="Merenyi Z."/>
            <person name="Sahu N."/>
            <person name="Viragh M."/>
            <person name="Koszo T."/>
            <person name="Mondo S."/>
            <person name="Kiss B."/>
            <person name="Balint B."/>
            <person name="Kues U."/>
            <person name="Barry K."/>
            <person name="Hegedus J.C."/>
            <person name="Henrissat B."/>
            <person name="Johnson J."/>
            <person name="Lipzen A."/>
            <person name="Ohm R."/>
            <person name="Nagy I."/>
            <person name="Pangilinan J."/>
            <person name="Yan J."/>
            <person name="Xiong Y."/>
            <person name="Grigoriev I.V."/>
            <person name="Hibbett D.S."/>
            <person name="Nagy L.G."/>
        </authorList>
    </citation>
    <scope>NUCLEOTIDE SEQUENCE [LARGE SCALE GENOMIC DNA]</scope>
    <source>
        <strain evidence="2 3">SZMC22713</strain>
    </source>
</reference>
<dbReference type="EMBL" id="ML170228">
    <property type="protein sequence ID" value="TDL17065.1"/>
    <property type="molecule type" value="Genomic_DNA"/>
</dbReference>
<gene>
    <name evidence="2" type="ORF">BD410DRAFT_843872</name>
</gene>
<name>A0A4Y7PPG0_9AGAM</name>